<gene>
    <name evidence="1" type="ORF">G6048_00005</name>
</gene>
<sequence length="151" mass="16555">MTDDLTTPDRADRARMVWDLYYGAYGGGIGDLVADLMHLADVDEDEHPGGGAHAARQAVANYLDEQPTWPAGPPVYLAQYRPAGKDWITVAEGDNSVELRDVANCLWPLMQKADFRTHEIASHVDDIVRGHVLTADNGTEFRAIENPSHSG</sequence>
<organism evidence="1 2">
    <name type="scientific">Streptomyces ureilyticus</name>
    <dbReference type="NCBI Taxonomy" id="1775131"/>
    <lineage>
        <taxon>Bacteria</taxon>
        <taxon>Bacillati</taxon>
        <taxon>Actinomycetota</taxon>
        <taxon>Actinomycetes</taxon>
        <taxon>Kitasatosporales</taxon>
        <taxon>Streptomycetaceae</taxon>
        <taxon>Streptomyces</taxon>
    </lineage>
</organism>
<accession>A0ABX0DFD5</accession>
<protein>
    <submittedName>
        <fullName evidence="1">Uncharacterized protein</fullName>
    </submittedName>
</protein>
<name>A0ABX0DFD5_9ACTN</name>
<reference evidence="1 2" key="1">
    <citation type="submission" date="2020-02" db="EMBL/GenBank/DDBJ databases">
        <title>Whole-genome analyses of novel actinobacteria.</title>
        <authorList>
            <person name="Sahin N."/>
            <person name="Tokatli A."/>
        </authorList>
    </citation>
    <scope>NUCLEOTIDE SEQUENCE [LARGE SCALE GENOMIC DNA]</scope>
    <source>
        <strain evidence="1 2">YC419</strain>
    </source>
</reference>
<dbReference type="RefSeq" id="WP_165337289.1">
    <property type="nucleotide sequence ID" value="NZ_JAAKZX010000001.1"/>
</dbReference>
<keyword evidence="2" id="KW-1185">Reference proteome</keyword>
<proteinExistence type="predicted"/>
<dbReference type="Proteomes" id="UP001518140">
    <property type="component" value="Unassembled WGS sequence"/>
</dbReference>
<evidence type="ECO:0000313" key="2">
    <source>
        <dbReference type="Proteomes" id="UP001518140"/>
    </source>
</evidence>
<comment type="caution">
    <text evidence="1">The sequence shown here is derived from an EMBL/GenBank/DDBJ whole genome shotgun (WGS) entry which is preliminary data.</text>
</comment>
<evidence type="ECO:0000313" key="1">
    <source>
        <dbReference type="EMBL" id="NGO40600.1"/>
    </source>
</evidence>
<dbReference type="EMBL" id="JAAKZX010000001">
    <property type="protein sequence ID" value="NGO40600.1"/>
    <property type="molecule type" value="Genomic_DNA"/>
</dbReference>